<evidence type="ECO:0000313" key="1">
    <source>
        <dbReference type="EMBL" id="AGE95391.1"/>
    </source>
</evidence>
<protein>
    <submittedName>
        <fullName evidence="1">Uncharacterized protein</fullName>
    </submittedName>
</protein>
<dbReference type="VEuPathDB" id="MicrosporidiaDB:AEWQ_050270"/>
<sequence>MAENFPRTMKEKIYKAFTREGGVMLSPEALEYLEGSIRGEAMLKGVSTEYIRRNGPELADLCLIREIVESFDAKQDIYNILNQEFREPNSLLKYRRLVEKMGREITPIYLLGDECSTIFGCYYKDKDGREVLEDDGDVIPLDMSGCSGDVFLCDNIFIGIEGKKTDGRFVGLKVHLPGIDKGVCRMPRLAEKDLKVLFFSDFQMSEINGRILRKILSKVQADIVVIMGKLCLGRLSSISYTNFVNGFRLNGIRTQVPDIILCPDADDVYPSFLPKEIQVPEECSKVIKAASNPFTLETRRCSIGVIREDIFKYKERGVFIGRNYVDSFVETVLSQSSFNPFGISNLDVDRTPDVFVVGQDFYPFVTSVKGVTFISCPSFKDEMSFVSYDLSSGDATVLNSKHVLT</sequence>
<dbReference type="VEuPathDB" id="MicrosporidiaDB:AEWD_050270"/>
<dbReference type="VEuPathDB" id="MicrosporidiaDB:AEWR_050270"/>
<organism evidence="1">
    <name type="scientific">Encephalitozoon cuniculi</name>
    <name type="common">Microsporidian parasite</name>
    <dbReference type="NCBI Taxonomy" id="6035"/>
    <lineage>
        <taxon>Eukaryota</taxon>
        <taxon>Fungi</taxon>
        <taxon>Fungi incertae sedis</taxon>
        <taxon>Microsporidia</taxon>
        <taxon>Unikaryonidae</taxon>
        <taxon>Encephalitozoon</taxon>
    </lineage>
</organism>
<dbReference type="PANTHER" id="PTHR12708">
    <property type="entry name" value="DNA POLYMERASE EPSILON SUBUNIT B"/>
    <property type="match status" value="1"/>
</dbReference>
<dbReference type="OMA" id="EYLRHFH"/>
<dbReference type="VEuPathDB" id="MicrosporidiaDB:M970_050270"/>
<dbReference type="InterPro" id="IPR016266">
    <property type="entry name" value="POLE2"/>
</dbReference>
<gene>
    <name evidence="1" type="ORF">ECU05_0330</name>
</gene>
<dbReference type="GO" id="GO:0008622">
    <property type="term" value="C:epsilon DNA polymerase complex"/>
    <property type="evidence" value="ECO:0007669"/>
    <property type="project" value="InterPro"/>
</dbReference>
<dbReference type="AlphaFoldDB" id="M1KJK1"/>
<dbReference type="GO" id="GO:0042276">
    <property type="term" value="P:error-prone translesion synthesis"/>
    <property type="evidence" value="ECO:0007669"/>
    <property type="project" value="TreeGrafter"/>
</dbReference>
<name>M1KJK1_ENCCN</name>
<dbReference type="EMBL" id="KC513607">
    <property type="protein sequence ID" value="AGE95391.1"/>
    <property type="molecule type" value="Genomic_DNA"/>
</dbReference>
<dbReference type="PANTHER" id="PTHR12708:SF0">
    <property type="entry name" value="DNA POLYMERASE EPSILON SUBUNIT 2"/>
    <property type="match status" value="1"/>
</dbReference>
<proteinExistence type="predicted"/>
<reference evidence="1" key="1">
    <citation type="journal article" date="2013" name="Eukaryot. Cell">
        <title>Extremely Reduced Levels of Heterozygosity in the Vertebrate Pathogen Encephalitozoon cuniculi.</title>
        <authorList>
            <person name="Selman M."/>
            <person name="Sak B."/>
            <person name="Kvac M."/>
            <person name="Farinelli L."/>
            <person name="Weiss L.M."/>
            <person name="Corradi N."/>
        </authorList>
    </citation>
    <scope>NUCLEOTIDE SEQUENCE</scope>
</reference>
<dbReference type="VEuPathDB" id="MicrosporidiaDB:ECU05_0330"/>
<dbReference type="GO" id="GO:0006261">
    <property type="term" value="P:DNA-templated DNA replication"/>
    <property type="evidence" value="ECO:0007669"/>
    <property type="project" value="InterPro"/>
</dbReference>
<accession>M1KJK1</accession>
<dbReference type="GO" id="GO:0003677">
    <property type="term" value="F:DNA binding"/>
    <property type="evidence" value="ECO:0007669"/>
    <property type="project" value="InterPro"/>
</dbReference>